<dbReference type="PANTHER" id="PTHR15347:SF1">
    <property type="entry name" value="SPERM-ASSOCIATED ANTIGEN 5"/>
    <property type="match status" value="1"/>
</dbReference>
<dbReference type="AlphaFoldDB" id="A0A093GGZ0"/>
<feature type="coiled-coil region" evidence="1">
    <location>
        <begin position="20"/>
        <end position="47"/>
    </location>
</feature>
<dbReference type="EMBL" id="KL216427">
    <property type="protein sequence ID" value="KFV69520.1"/>
    <property type="molecule type" value="Genomic_DNA"/>
</dbReference>
<dbReference type="STRING" id="118200.A0A093GGZ0"/>
<keyword evidence="1" id="KW-0175">Coiled coil</keyword>
<dbReference type="GO" id="GO:0051988">
    <property type="term" value="P:regulation of attachment of spindle microtubules to kinetochore"/>
    <property type="evidence" value="ECO:0007669"/>
    <property type="project" value="InterPro"/>
</dbReference>
<dbReference type="PANTHER" id="PTHR15347">
    <property type="entry name" value="SPERM-ASSOCIATED ANTIGEN 5"/>
    <property type="match status" value="1"/>
</dbReference>
<gene>
    <name evidence="2" type="ORF">N307_07392</name>
</gene>
<protein>
    <submittedName>
        <fullName evidence="2">Sperm-associated antigen 5</fullName>
    </submittedName>
</protein>
<dbReference type="Proteomes" id="UP000053875">
    <property type="component" value="Unassembled WGS sequence"/>
</dbReference>
<sequence length="98" mass="11814">QSEKQLKDLVKQQDNKITQLIDHSAEVKRLEADVSQLKRLLQHAETEAKTLWQELRLQEPKVDTTHVQERILLRQQVDKLRQLMLDKDDEKWRISKKY</sequence>
<accession>A0A093GGZ0</accession>
<evidence type="ECO:0000256" key="1">
    <source>
        <dbReference type="SAM" id="Coils"/>
    </source>
</evidence>
<organism evidence="2 3">
    <name type="scientific">Dryobates pubescens</name>
    <name type="common">Downy woodpecker</name>
    <name type="synonym">Picoides pubescens</name>
    <dbReference type="NCBI Taxonomy" id="118200"/>
    <lineage>
        <taxon>Eukaryota</taxon>
        <taxon>Metazoa</taxon>
        <taxon>Chordata</taxon>
        <taxon>Craniata</taxon>
        <taxon>Vertebrata</taxon>
        <taxon>Euteleostomi</taxon>
        <taxon>Archelosauria</taxon>
        <taxon>Archosauria</taxon>
        <taxon>Dinosauria</taxon>
        <taxon>Saurischia</taxon>
        <taxon>Theropoda</taxon>
        <taxon>Coelurosauria</taxon>
        <taxon>Aves</taxon>
        <taxon>Neognathae</taxon>
        <taxon>Neoaves</taxon>
        <taxon>Telluraves</taxon>
        <taxon>Coraciimorphae</taxon>
        <taxon>Piciformes</taxon>
        <taxon>Picidae</taxon>
        <taxon>Dryobates</taxon>
    </lineage>
</organism>
<proteinExistence type="predicted"/>
<evidence type="ECO:0000313" key="3">
    <source>
        <dbReference type="Proteomes" id="UP000053875"/>
    </source>
</evidence>
<reference evidence="2 3" key="1">
    <citation type="submission" date="2014-04" db="EMBL/GenBank/DDBJ databases">
        <title>Genome evolution of avian class.</title>
        <authorList>
            <person name="Zhang G."/>
            <person name="Li C."/>
        </authorList>
    </citation>
    <scope>NUCLEOTIDE SEQUENCE [LARGE SCALE GENOMIC DNA]</scope>
    <source>
        <strain evidence="2">BGI_N307</strain>
    </source>
</reference>
<feature type="non-terminal residue" evidence="2">
    <location>
        <position position="98"/>
    </location>
</feature>
<keyword evidence="3" id="KW-1185">Reference proteome</keyword>
<evidence type="ECO:0000313" key="2">
    <source>
        <dbReference type="EMBL" id="KFV69520.1"/>
    </source>
</evidence>
<name>A0A093GGZ0_DRYPU</name>
<dbReference type="InterPro" id="IPR028728">
    <property type="entry name" value="Astrin"/>
</dbReference>
<feature type="non-terminal residue" evidence="2">
    <location>
        <position position="1"/>
    </location>
</feature>
<dbReference type="GO" id="GO:0051301">
    <property type="term" value="P:cell division"/>
    <property type="evidence" value="ECO:0007669"/>
    <property type="project" value="InterPro"/>
</dbReference>